<feature type="signal peptide" evidence="1">
    <location>
        <begin position="1"/>
        <end position="20"/>
    </location>
</feature>
<evidence type="ECO:0000313" key="2">
    <source>
        <dbReference type="EMBL" id="KAF2238740.1"/>
    </source>
</evidence>
<protein>
    <submittedName>
        <fullName evidence="2">Uncharacterized protein</fullName>
    </submittedName>
</protein>
<feature type="chain" id="PRO_5025407908" evidence="1">
    <location>
        <begin position="21"/>
        <end position="80"/>
    </location>
</feature>
<evidence type="ECO:0000256" key="1">
    <source>
        <dbReference type="SAM" id="SignalP"/>
    </source>
</evidence>
<accession>A0A6A6HMR2</accession>
<keyword evidence="3" id="KW-1185">Reference proteome</keyword>
<sequence>MMHTSIVFLTIAALMGIGFAIPGTHPEPRDGGCPESCDIFLSSCITWCAENGEGNNQCLEDCDIFYCDQPGCNTCGTCSH</sequence>
<dbReference type="Proteomes" id="UP000800092">
    <property type="component" value="Unassembled WGS sequence"/>
</dbReference>
<dbReference type="EMBL" id="ML991775">
    <property type="protein sequence ID" value="KAF2238740.1"/>
    <property type="molecule type" value="Genomic_DNA"/>
</dbReference>
<gene>
    <name evidence="2" type="ORF">EV356DRAFT_506111</name>
</gene>
<reference evidence="2" key="1">
    <citation type="journal article" date="2020" name="Stud. Mycol.">
        <title>101 Dothideomycetes genomes: a test case for predicting lifestyles and emergence of pathogens.</title>
        <authorList>
            <person name="Haridas S."/>
            <person name="Albert R."/>
            <person name="Binder M."/>
            <person name="Bloem J."/>
            <person name="Labutti K."/>
            <person name="Salamov A."/>
            <person name="Andreopoulos B."/>
            <person name="Baker S."/>
            <person name="Barry K."/>
            <person name="Bills G."/>
            <person name="Bluhm B."/>
            <person name="Cannon C."/>
            <person name="Castanera R."/>
            <person name="Culley D."/>
            <person name="Daum C."/>
            <person name="Ezra D."/>
            <person name="Gonzalez J."/>
            <person name="Henrissat B."/>
            <person name="Kuo A."/>
            <person name="Liang C."/>
            <person name="Lipzen A."/>
            <person name="Lutzoni F."/>
            <person name="Magnuson J."/>
            <person name="Mondo S."/>
            <person name="Nolan M."/>
            <person name="Ohm R."/>
            <person name="Pangilinan J."/>
            <person name="Park H.-J."/>
            <person name="Ramirez L."/>
            <person name="Alfaro M."/>
            <person name="Sun H."/>
            <person name="Tritt A."/>
            <person name="Yoshinaga Y."/>
            <person name="Zwiers L.-H."/>
            <person name="Turgeon B."/>
            <person name="Goodwin S."/>
            <person name="Spatafora J."/>
            <person name="Crous P."/>
            <person name="Grigoriev I."/>
        </authorList>
    </citation>
    <scope>NUCLEOTIDE SEQUENCE</scope>
    <source>
        <strain evidence="2">Tuck. ex Michener</strain>
    </source>
</reference>
<keyword evidence="1" id="KW-0732">Signal</keyword>
<organism evidence="2 3">
    <name type="scientific">Viridothelium virens</name>
    <name type="common">Speckled blister lichen</name>
    <name type="synonym">Trypethelium virens</name>
    <dbReference type="NCBI Taxonomy" id="1048519"/>
    <lineage>
        <taxon>Eukaryota</taxon>
        <taxon>Fungi</taxon>
        <taxon>Dikarya</taxon>
        <taxon>Ascomycota</taxon>
        <taxon>Pezizomycotina</taxon>
        <taxon>Dothideomycetes</taxon>
        <taxon>Dothideomycetes incertae sedis</taxon>
        <taxon>Trypetheliales</taxon>
        <taxon>Trypetheliaceae</taxon>
        <taxon>Viridothelium</taxon>
    </lineage>
</organism>
<name>A0A6A6HMR2_VIRVR</name>
<dbReference type="AlphaFoldDB" id="A0A6A6HMR2"/>
<evidence type="ECO:0000313" key="3">
    <source>
        <dbReference type="Proteomes" id="UP000800092"/>
    </source>
</evidence>
<proteinExistence type="predicted"/>